<dbReference type="PROSITE" id="PS50086">
    <property type="entry name" value="TBC_RABGAP"/>
    <property type="match status" value="1"/>
</dbReference>
<keyword evidence="5" id="KW-0968">Cytoplasmic vesicle</keyword>
<dbReference type="InterPro" id="IPR000195">
    <property type="entry name" value="Rab-GAP-TBC_dom"/>
</dbReference>
<evidence type="ECO:0000256" key="7">
    <source>
        <dbReference type="SAM" id="MobiDB-lite"/>
    </source>
</evidence>
<dbReference type="InterPro" id="IPR036871">
    <property type="entry name" value="PX_dom_sf"/>
</dbReference>
<dbReference type="Proteomes" id="UP001146793">
    <property type="component" value="Unassembled WGS sequence"/>
</dbReference>
<evidence type="ECO:0000256" key="6">
    <source>
        <dbReference type="ARBA" id="ARBA00034103"/>
    </source>
</evidence>
<comment type="subcellular location">
    <subcellularLocation>
        <location evidence="1">Cytoplasmic vesicle membrane</location>
    </subcellularLocation>
    <subcellularLocation>
        <location evidence="2">Endomembrane system</location>
        <topology evidence="2">Peripheral membrane protein</topology>
    </subcellularLocation>
    <subcellularLocation>
        <location evidence="6">Synapse</location>
    </subcellularLocation>
</comment>
<accession>A0AAV7ZRI5</accession>
<dbReference type="GO" id="GO:0030659">
    <property type="term" value="C:cytoplasmic vesicle membrane"/>
    <property type="evidence" value="ECO:0007669"/>
    <property type="project" value="UniProtKB-SubCell"/>
</dbReference>
<evidence type="ECO:0000256" key="5">
    <source>
        <dbReference type="ARBA" id="ARBA00023329"/>
    </source>
</evidence>
<feature type="region of interest" description="Disordered" evidence="7">
    <location>
        <begin position="573"/>
        <end position="595"/>
    </location>
</feature>
<evidence type="ECO:0000313" key="10">
    <source>
        <dbReference type="EMBL" id="KAJ3443456.1"/>
    </source>
</evidence>
<proteinExistence type="predicted"/>
<dbReference type="GO" id="GO:0012505">
    <property type="term" value="C:endomembrane system"/>
    <property type="evidence" value="ECO:0007669"/>
    <property type="project" value="UniProtKB-SubCell"/>
</dbReference>
<sequence>MFHSTTNCYLTKSKMADYQIQVKTNSASYTIWRNDITISNLHKGIIDLYPDETTSIKNDLKKLKKLGKDQTEKRMKLISKYFKALSSDPVLKKKKIIKRFFHYLTIPINLKSYEKTKQNLPIFRKRKEKLINKWKKMKIPKDRNMITVKMKKLIRKGIPEEYRARIWLLTTNGIERIENYSDGYERRLIKLFGTGTPYPTKFSDYPKFSGLHDYKYHHFHDTTPFERLMHVLENEYLDEVEYCLPIADIVSILFLYFNEREVYAIITEMMDQSKINQKYFPTNNFESNLFEETFVDLILMKRKKIAEKMSKISVNPLKFVSKWFSQYFVSVLPFQFVLRIFDSYFYEGTKVFYRIGLSILKMCQGKLIKAKNEKQFIGILNTFLQELTEKRFEKLMNITFNLYLSRVKHFDKFDQKNIDEKSDELLLRQCLFCNVQKSSVSRLSEIEVEGNSKILTKKKFAMIHSQVPDIFQLFNLKLAFASWEHGYHLNSLYKQSLKAGNGPLLLIIRTRKPKWGVILGAFLTQNFKISKKFYGKGNSFVFTFDKKFEVFPWVYIDQDIRNNQNQNFNEKEKKIKKNNMKKKSSSSGSESDYLSKKINQQKKNLQEKNFYKKDNKNDIKQKKKNFKIISTRKSIILEPEQEQYLENKNEMIGKYLFICSTKNRMQIGGGGSGPSISINKDLSTGYTAVSGTFNNRILVSPLNKKNNVVSIDFEIGEIEIWAFRD</sequence>
<evidence type="ECO:0000259" key="8">
    <source>
        <dbReference type="PROSITE" id="PS50086"/>
    </source>
</evidence>
<dbReference type="SMART" id="SM00584">
    <property type="entry name" value="TLDc"/>
    <property type="match status" value="1"/>
</dbReference>
<dbReference type="GO" id="GO:0035091">
    <property type="term" value="F:phosphatidylinositol binding"/>
    <property type="evidence" value="ECO:0007669"/>
    <property type="project" value="InterPro"/>
</dbReference>
<organism evidence="10 11">
    <name type="scientific">Anaeramoeba flamelloides</name>
    <dbReference type="NCBI Taxonomy" id="1746091"/>
    <lineage>
        <taxon>Eukaryota</taxon>
        <taxon>Metamonada</taxon>
        <taxon>Anaeramoebidae</taxon>
        <taxon>Anaeramoeba</taxon>
    </lineage>
</organism>
<dbReference type="PANTHER" id="PTHR47219:SF20">
    <property type="entry name" value="TBC1 DOMAIN FAMILY MEMBER 2B"/>
    <property type="match status" value="1"/>
</dbReference>
<evidence type="ECO:0000256" key="4">
    <source>
        <dbReference type="ARBA" id="ARBA00023136"/>
    </source>
</evidence>
<evidence type="ECO:0000256" key="3">
    <source>
        <dbReference type="ARBA" id="ARBA00023018"/>
    </source>
</evidence>
<dbReference type="Gene3D" id="1.10.472.80">
    <property type="entry name" value="Ypt/Rab-GAP domain of gyp1p, domain 3"/>
    <property type="match status" value="1"/>
</dbReference>
<dbReference type="InterPro" id="IPR050302">
    <property type="entry name" value="Rab_GAP_TBC_domain"/>
</dbReference>
<dbReference type="SMART" id="SM00164">
    <property type="entry name" value="TBC"/>
    <property type="match status" value="1"/>
</dbReference>
<evidence type="ECO:0000313" key="11">
    <source>
        <dbReference type="Proteomes" id="UP001146793"/>
    </source>
</evidence>
<dbReference type="GO" id="GO:0005096">
    <property type="term" value="F:GTPase activator activity"/>
    <property type="evidence" value="ECO:0007669"/>
    <property type="project" value="TreeGrafter"/>
</dbReference>
<dbReference type="InterPro" id="IPR006571">
    <property type="entry name" value="TLDc_dom"/>
</dbReference>
<comment type="caution">
    <text evidence="10">The sequence shown here is derived from an EMBL/GenBank/DDBJ whole genome shotgun (WGS) entry which is preliminary data.</text>
</comment>
<keyword evidence="3" id="KW-0770">Synapse</keyword>
<keyword evidence="4" id="KW-0472">Membrane</keyword>
<dbReference type="SUPFAM" id="SSF47923">
    <property type="entry name" value="Ypt/Rab-GAP domain of gyp1p"/>
    <property type="match status" value="2"/>
</dbReference>
<name>A0AAV7ZRI5_9EUKA</name>
<evidence type="ECO:0000256" key="1">
    <source>
        <dbReference type="ARBA" id="ARBA00004156"/>
    </source>
</evidence>
<feature type="domain" description="Rab-GAP TBC" evidence="8">
    <location>
        <begin position="157"/>
        <end position="348"/>
    </location>
</feature>
<dbReference type="GO" id="GO:0031267">
    <property type="term" value="F:small GTPase binding"/>
    <property type="evidence" value="ECO:0007669"/>
    <property type="project" value="TreeGrafter"/>
</dbReference>
<protein>
    <submittedName>
        <fullName evidence="10">Mtor-associated protein meak7</fullName>
    </submittedName>
</protein>
<dbReference type="AlphaFoldDB" id="A0AAV7ZRI5"/>
<dbReference type="InterPro" id="IPR035969">
    <property type="entry name" value="Rab-GAP_TBC_sf"/>
</dbReference>
<dbReference type="EMBL" id="JANTQA010000023">
    <property type="protein sequence ID" value="KAJ3443456.1"/>
    <property type="molecule type" value="Genomic_DNA"/>
</dbReference>
<dbReference type="Gene3D" id="3.30.1520.10">
    <property type="entry name" value="Phox-like domain"/>
    <property type="match status" value="1"/>
</dbReference>
<feature type="domain" description="TLDc" evidence="9">
    <location>
        <begin position="453"/>
        <end position="724"/>
    </location>
</feature>
<dbReference type="Pfam" id="PF07534">
    <property type="entry name" value="TLD"/>
    <property type="match status" value="2"/>
</dbReference>
<feature type="compositionally biased region" description="Basic residues" evidence="7">
    <location>
        <begin position="574"/>
        <end position="584"/>
    </location>
</feature>
<gene>
    <name evidence="10" type="ORF">M0812_09297</name>
</gene>
<dbReference type="Gene3D" id="1.10.10.750">
    <property type="entry name" value="Ypt/Rab-GAP domain of gyp1p, domain 1"/>
    <property type="match status" value="1"/>
</dbReference>
<dbReference type="Pfam" id="PF00566">
    <property type="entry name" value="RabGAP-TBC"/>
    <property type="match status" value="1"/>
</dbReference>
<evidence type="ECO:0000256" key="2">
    <source>
        <dbReference type="ARBA" id="ARBA00004184"/>
    </source>
</evidence>
<dbReference type="PROSITE" id="PS51886">
    <property type="entry name" value="TLDC"/>
    <property type="match status" value="1"/>
</dbReference>
<reference evidence="10" key="1">
    <citation type="submission" date="2022-08" db="EMBL/GenBank/DDBJ databases">
        <title>Novel sulphate-reducing endosymbionts in the free-living metamonad Anaeramoeba.</title>
        <authorList>
            <person name="Jerlstrom-Hultqvist J."/>
            <person name="Cepicka I."/>
            <person name="Gallot-Lavallee L."/>
            <person name="Salas-Leiva D."/>
            <person name="Curtis B.A."/>
            <person name="Zahonova K."/>
            <person name="Pipaliya S."/>
            <person name="Dacks J."/>
            <person name="Roger A.J."/>
        </authorList>
    </citation>
    <scope>NUCLEOTIDE SEQUENCE</scope>
    <source>
        <strain evidence="10">Busselton2</strain>
    </source>
</reference>
<evidence type="ECO:0000259" key="9">
    <source>
        <dbReference type="PROSITE" id="PS51886"/>
    </source>
</evidence>
<dbReference type="PANTHER" id="PTHR47219">
    <property type="entry name" value="RAB GTPASE-ACTIVATING PROTEIN 1-LIKE"/>
    <property type="match status" value="1"/>
</dbReference>
<dbReference type="SUPFAM" id="SSF64268">
    <property type="entry name" value="PX domain"/>
    <property type="match status" value="1"/>
</dbReference>